<keyword evidence="1" id="KW-1133">Transmembrane helix</keyword>
<dbReference type="EMBL" id="CP002588">
    <property type="protein sequence ID" value="AEA46286.1"/>
    <property type="molecule type" value="Genomic_DNA"/>
</dbReference>
<reference evidence="2 3" key="1">
    <citation type="submission" date="2011-03" db="EMBL/GenBank/DDBJ databases">
        <title>The complete genome of Archaeoglobus veneficus SNP6.</title>
        <authorList>
            <consortium name="US DOE Joint Genome Institute (JGI-PGF)"/>
            <person name="Lucas S."/>
            <person name="Copeland A."/>
            <person name="Lapidus A."/>
            <person name="Bruce D."/>
            <person name="Goodwin L."/>
            <person name="Pitluck S."/>
            <person name="Kyrpides N."/>
            <person name="Mavromatis K."/>
            <person name="Pagani I."/>
            <person name="Ivanova N."/>
            <person name="Mikhailova N."/>
            <person name="Lu M."/>
            <person name="Detter J.C."/>
            <person name="Tapia R."/>
            <person name="Han C."/>
            <person name="Land M."/>
            <person name="Hauser L."/>
            <person name="Markowitz V."/>
            <person name="Cheng J.-F."/>
            <person name="Hugenholtz P."/>
            <person name="Woyke T."/>
            <person name="Wu D."/>
            <person name="Spring S."/>
            <person name="Brambilla E."/>
            <person name="Klenk H.-P."/>
            <person name="Eisen J.A."/>
        </authorList>
    </citation>
    <scope>NUCLEOTIDE SEQUENCE [LARGE SCALE GENOMIC DNA]</scope>
    <source>
        <strain>SNP6</strain>
    </source>
</reference>
<dbReference type="RefSeq" id="WP_013682962.1">
    <property type="nucleotide sequence ID" value="NC_015320.1"/>
</dbReference>
<feature type="transmembrane region" description="Helical" evidence="1">
    <location>
        <begin position="91"/>
        <end position="109"/>
    </location>
</feature>
<proteinExistence type="predicted"/>
<keyword evidence="3" id="KW-1185">Reference proteome</keyword>
<accession>F2KNQ8</accession>
<dbReference type="GeneID" id="10393343"/>
<evidence type="ECO:0000313" key="2">
    <source>
        <dbReference type="EMBL" id="AEA46286.1"/>
    </source>
</evidence>
<sequence>MVNTSQNSTLKLVLAASMAVITAITAQLKFNLGPVPYTMQNFGIVLSGLLLGPVYGALAQLIYLAMIAIGLPVASGFRSGLEVLFGYTAGYLWMFPVAAFITGLVRRAVWKKGSKAELSILWLGSCIATIPVYLAGFYVFYSFATGGVLGEWCQSVVEYFGLSLSPYWTVFFASVAIFIPQDFFVDHVLAVLAFAYVFDLMRQKGIEI</sequence>
<organism evidence="2 3">
    <name type="scientific">Archaeoglobus veneficus (strain DSM 11195 / SNP6)</name>
    <dbReference type="NCBI Taxonomy" id="693661"/>
    <lineage>
        <taxon>Archaea</taxon>
        <taxon>Methanobacteriati</taxon>
        <taxon>Methanobacteriota</taxon>
        <taxon>Archaeoglobi</taxon>
        <taxon>Archaeoglobales</taxon>
        <taxon>Archaeoglobaceae</taxon>
        <taxon>Archaeoglobus</taxon>
    </lineage>
</organism>
<dbReference type="InterPro" id="IPR003784">
    <property type="entry name" value="BioY"/>
</dbReference>
<dbReference type="eggNOG" id="arCOG02986">
    <property type="taxonomic scope" value="Archaea"/>
</dbReference>
<dbReference type="PANTHER" id="PTHR34295">
    <property type="entry name" value="BIOTIN TRANSPORTER BIOY"/>
    <property type="match status" value="1"/>
</dbReference>
<feature type="transmembrane region" description="Helical" evidence="1">
    <location>
        <begin position="167"/>
        <end position="198"/>
    </location>
</feature>
<dbReference type="STRING" id="693661.Arcve_0249"/>
<keyword evidence="1" id="KW-0472">Membrane</keyword>
<dbReference type="Gene3D" id="1.10.1760.20">
    <property type="match status" value="1"/>
</dbReference>
<gene>
    <name evidence="2" type="ordered locus">Arcve_0249</name>
</gene>
<evidence type="ECO:0000313" key="3">
    <source>
        <dbReference type="Proteomes" id="UP000008136"/>
    </source>
</evidence>
<dbReference type="AlphaFoldDB" id="F2KNQ8"/>
<dbReference type="HOGENOM" id="CLU_077931_3_0_2"/>
<dbReference type="KEGG" id="ave:Arcve_0249"/>
<dbReference type="GO" id="GO:0015225">
    <property type="term" value="F:biotin transmembrane transporter activity"/>
    <property type="evidence" value="ECO:0007669"/>
    <property type="project" value="InterPro"/>
</dbReference>
<keyword evidence="1" id="KW-0812">Transmembrane</keyword>
<feature type="transmembrane region" description="Helical" evidence="1">
    <location>
        <begin position="12"/>
        <end position="30"/>
    </location>
</feature>
<dbReference type="PANTHER" id="PTHR34295:SF1">
    <property type="entry name" value="BIOTIN TRANSPORTER BIOY"/>
    <property type="match status" value="1"/>
</dbReference>
<protein>
    <submittedName>
        <fullName evidence="2">BioY protein</fullName>
    </submittedName>
</protein>
<dbReference type="Proteomes" id="UP000008136">
    <property type="component" value="Chromosome"/>
</dbReference>
<dbReference type="OrthoDB" id="50443at2157"/>
<feature type="transmembrane region" description="Helical" evidence="1">
    <location>
        <begin position="42"/>
        <end position="71"/>
    </location>
</feature>
<dbReference type="Pfam" id="PF02632">
    <property type="entry name" value="BioY"/>
    <property type="match status" value="1"/>
</dbReference>
<dbReference type="GO" id="GO:0005886">
    <property type="term" value="C:plasma membrane"/>
    <property type="evidence" value="ECO:0007669"/>
    <property type="project" value="InterPro"/>
</dbReference>
<name>F2KNQ8_ARCVS</name>
<evidence type="ECO:0000256" key="1">
    <source>
        <dbReference type="SAM" id="Phobius"/>
    </source>
</evidence>
<feature type="transmembrane region" description="Helical" evidence="1">
    <location>
        <begin position="121"/>
        <end position="141"/>
    </location>
</feature>